<dbReference type="Proteomes" id="UP000663880">
    <property type="component" value="Unassembled WGS sequence"/>
</dbReference>
<dbReference type="PROSITE" id="PS00122">
    <property type="entry name" value="CARBOXYLESTERASE_B_1"/>
    <property type="match status" value="1"/>
</dbReference>
<evidence type="ECO:0000256" key="4">
    <source>
        <dbReference type="ARBA" id="ARBA00023157"/>
    </source>
</evidence>
<comment type="similarity">
    <text evidence="1 6">Belongs to the type-B carboxylesterase/lipase family.</text>
</comment>
<dbReference type="SUPFAM" id="SSF53474">
    <property type="entry name" value="alpha/beta-Hydrolases"/>
    <property type="match status" value="1"/>
</dbReference>
<keyword evidence="2" id="KW-0719">Serine esterase</keyword>
<dbReference type="EMBL" id="CAJOBZ010000047">
    <property type="protein sequence ID" value="CAF4912902.1"/>
    <property type="molecule type" value="Genomic_DNA"/>
</dbReference>
<evidence type="ECO:0000256" key="6">
    <source>
        <dbReference type="RuleBase" id="RU361235"/>
    </source>
</evidence>
<dbReference type="GO" id="GO:0052689">
    <property type="term" value="F:carboxylic ester hydrolase activity"/>
    <property type="evidence" value="ECO:0007669"/>
    <property type="project" value="UniProtKB-KW"/>
</dbReference>
<evidence type="ECO:0000259" key="7">
    <source>
        <dbReference type="Pfam" id="PF00135"/>
    </source>
</evidence>
<dbReference type="PANTHER" id="PTHR11559">
    <property type="entry name" value="CARBOXYLESTERASE"/>
    <property type="match status" value="1"/>
</dbReference>
<keyword evidence="9" id="KW-1185">Reference proteome</keyword>
<evidence type="ECO:0000256" key="1">
    <source>
        <dbReference type="ARBA" id="ARBA00005964"/>
    </source>
</evidence>
<dbReference type="AlphaFoldDB" id="A0A821VTN3"/>
<evidence type="ECO:0000256" key="3">
    <source>
        <dbReference type="ARBA" id="ARBA00022801"/>
    </source>
</evidence>
<dbReference type="InterPro" id="IPR019826">
    <property type="entry name" value="Carboxylesterase_B_AS"/>
</dbReference>
<gene>
    <name evidence="8" type="ORF">PMACD_LOCUS12308</name>
</gene>
<protein>
    <recommendedName>
        <fullName evidence="6">Carboxylic ester hydrolase</fullName>
        <ecNumber evidence="6">3.1.1.-</ecNumber>
    </recommendedName>
</protein>
<proteinExistence type="inferred from homology"/>
<dbReference type="EC" id="3.1.1.-" evidence="6"/>
<dbReference type="InterPro" id="IPR002018">
    <property type="entry name" value="CarbesteraseB"/>
</dbReference>
<dbReference type="InterPro" id="IPR050309">
    <property type="entry name" value="Type-B_Carboxylest/Lipase"/>
</dbReference>
<dbReference type="Gene3D" id="3.40.50.1820">
    <property type="entry name" value="alpha/beta hydrolase"/>
    <property type="match status" value="1"/>
</dbReference>
<comment type="caution">
    <text evidence="8">The sequence shown here is derived from an EMBL/GenBank/DDBJ whole genome shotgun (WGS) entry which is preliminary data.</text>
</comment>
<evidence type="ECO:0000313" key="8">
    <source>
        <dbReference type="EMBL" id="CAF4912902.1"/>
    </source>
</evidence>
<reference evidence="8" key="1">
    <citation type="submission" date="2021-02" db="EMBL/GenBank/DDBJ databases">
        <authorList>
            <person name="Steward A R."/>
        </authorList>
    </citation>
    <scope>NUCLEOTIDE SEQUENCE</scope>
</reference>
<evidence type="ECO:0000313" key="9">
    <source>
        <dbReference type="Proteomes" id="UP000663880"/>
    </source>
</evidence>
<dbReference type="InterPro" id="IPR029058">
    <property type="entry name" value="AB_hydrolase_fold"/>
</dbReference>
<keyword evidence="4" id="KW-1015">Disulfide bond</keyword>
<keyword evidence="5" id="KW-0325">Glycoprotein</keyword>
<accession>A0A821VTN3</accession>
<sequence>MSNTLWNLIIITLIGYYAQIIYHEWSRPIVLTKNGWIRGLRSEEGYDMYLGIPYATVREDNPFSTSSSYPSWNGIFDASDNTKLCPHVEEALKVPVGTLQCLNLHIYAPRNGKSLPVIVFIYGGQYRFGHAGRIGSYVVYIPEFFVQNNVIVVTFNYRSGVYGFLCLDTPEIPGNQGLKDQTLALQWIKKNIENFGGDSNRITILGHSSGAMSTEFHVYVNPDLFNQFILQSGSAFVPGGIGKADRNKPIKIAKTLGYETTTLNDAIKFLTKVDVQAVATATKAMIFRPCIEKRFAGVKGFLNEHPLNMKLDLGNKTVLIGNTKREYAKEICLPYNAIDSKDVVKINLNFGFEPNDNIVERIKKYYDIHEKEGQVEYENVLKFFSDLYFNYPTDRTINKYLGSGVKKIYQYIFSYSGNRNLMKVMRNISVEATTHGDDLGYLFKMTCLDKTSDSDQLLVDRMVKMWTDFAKYGDPTPKISNLLPVTWVPTTKQRKYLIIDTIMRMDDTLLHDRIKFWHNLYKTYEKFVKLES</sequence>
<keyword evidence="3 6" id="KW-0378">Hydrolase</keyword>
<dbReference type="Pfam" id="PF00135">
    <property type="entry name" value="COesterase"/>
    <property type="match status" value="1"/>
</dbReference>
<organism evidence="8 9">
    <name type="scientific">Pieris macdunnoughi</name>
    <dbReference type="NCBI Taxonomy" id="345717"/>
    <lineage>
        <taxon>Eukaryota</taxon>
        <taxon>Metazoa</taxon>
        <taxon>Ecdysozoa</taxon>
        <taxon>Arthropoda</taxon>
        <taxon>Hexapoda</taxon>
        <taxon>Insecta</taxon>
        <taxon>Pterygota</taxon>
        <taxon>Neoptera</taxon>
        <taxon>Endopterygota</taxon>
        <taxon>Lepidoptera</taxon>
        <taxon>Glossata</taxon>
        <taxon>Ditrysia</taxon>
        <taxon>Papilionoidea</taxon>
        <taxon>Pieridae</taxon>
        <taxon>Pierinae</taxon>
        <taxon>Pieris</taxon>
    </lineage>
</organism>
<evidence type="ECO:0000256" key="2">
    <source>
        <dbReference type="ARBA" id="ARBA00022487"/>
    </source>
</evidence>
<evidence type="ECO:0000256" key="5">
    <source>
        <dbReference type="ARBA" id="ARBA00023180"/>
    </source>
</evidence>
<feature type="domain" description="Carboxylesterase type B" evidence="7">
    <location>
        <begin position="27"/>
        <end position="517"/>
    </location>
</feature>
<dbReference type="OrthoDB" id="408631at2759"/>
<name>A0A821VTN3_9NEOP</name>